<dbReference type="EMBL" id="JBHTIT010000001">
    <property type="protein sequence ID" value="MFD0949075.1"/>
    <property type="molecule type" value="Genomic_DNA"/>
</dbReference>
<keyword evidence="6" id="KW-0534">Nitrate assimilation</keyword>
<reference evidence="9" key="1">
    <citation type="journal article" date="2019" name="Int. J. Syst. Evol. Microbiol.">
        <title>The Global Catalogue of Microorganisms (GCM) 10K type strain sequencing project: providing services to taxonomists for standard genome sequencing and annotation.</title>
        <authorList>
            <consortium name="The Broad Institute Genomics Platform"/>
            <consortium name="The Broad Institute Genome Sequencing Center for Infectious Disease"/>
            <person name="Wu L."/>
            <person name="Ma J."/>
        </authorList>
    </citation>
    <scope>NUCLEOTIDE SEQUENCE [LARGE SCALE GENOMIC DNA]</scope>
    <source>
        <strain evidence="9">CCUG 63419</strain>
    </source>
</reference>
<keyword evidence="9" id="KW-1185">Reference proteome</keyword>
<dbReference type="InterPro" id="IPR017881">
    <property type="entry name" value="NirD"/>
</dbReference>
<dbReference type="Proteomes" id="UP001597044">
    <property type="component" value="Unassembled WGS sequence"/>
</dbReference>
<dbReference type="PROSITE" id="PS51300">
    <property type="entry name" value="NIRD"/>
    <property type="match status" value="1"/>
</dbReference>
<keyword evidence="4" id="KW-0408">Iron</keyword>
<dbReference type="InterPro" id="IPR017941">
    <property type="entry name" value="Rieske_2Fe-2S"/>
</dbReference>
<dbReference type="PANTHER" id="PTHR40562:SF1">
    <property type="entry name" value="NITRITE REDUCTASE (NADH) SMALL SUBUNIT"/>
    <property type="match status" value="1"/>
</dbReference>
<dbReference type="PANTHER" id="PTHR40562">
    <property type="match status" value="1"/>
</dbReference>
<evidence type="ECO:0000256" key="1">
    <source>
        <dbReference type="ARBA" id="ARBA00022714"/>
    </source>
</evidence>
<dbReference type="RefSeq" id="WP_340676321.1">
    <property type="nucleotide sequence ID" value="NZ_JBHTIT010000001.1"/>
</dbReference>
<dbReference type="CDD" id="cd03529">
    <property type="entry name" value="Rieske_NirD"/>
    <property type="match status" value="1"/>
</dbReference>
<comment type="caution">
    <text evidence="8">The sequence shown here is derived from an EMBL/GenBank/DDBJ whole genome shotgun (WGS) entry which is preliminary data.</text>
</comment>
<evidence type="ECO:0000256" key="5">
    <source>
        <dbReference type="ARBA" id="ARBA00023014"/>
    </source>
</evidence>
<accession>A0ABW3HEN1</accession>
<dbReference type="Pfam" id="PF13806">
    <property type="entry name" value="Rieske_2"/>
    <property type="match status" value="1"/>
</dbReference>
<dbReference type="SUPFAM" id="SSF50022">
    <property type="entry name" value="ISP domain"/>
    <property type="match status" value="1"/>
</dbReference>
<dbReference type="InterPro" id="IPR036922">
    <property type="entry name" value="Rieske_2Fe-2S_sf"/>
</dbReference>
<protein>
    <submittedName>
        <fullName evidence="8">Nitrite reductase small subunit NirD</fullName>
    </submittedName>
</protein>
<keyword evidence="2" id="KW-0479">Metal-binding</keyword>
<proteinExistence type="predicted"/>
<organism evidence="8 9">
    <name type="scientific">Paraperlucidibaca wandonensis</name>
    <dbReference type="NCBI Taxonomy" id="1268273"/>
    <lineage>
        <taxon>Bacteria</taxon>
        <taxon>Pseudomonadati</taxon>
        <taxon>Pseudomonadota</taxon>
        <taxon>Gammaproteobacteria</taxon>
        <taxon>Moraxellales</taxon>
        <taxon>Moraxellaceae</taxon>
        <taxon>Paraperlucidibaca</taxon>
    </lineage>
</organism>
<evidence type="ECO:0000256" key="6">
    <source>
        <dbReference type="ARBA" id="ARBA00023063"/>
    </source>
</evidence>
<dbReference type="PROSITE" id="PS51296">
    <property type="entry name" value="RIESKE"/>
    <property type="match status" value="1"/>
</dbReference>
<keyword evidence="3" id="KW-0560">Oxidoreductase</keyword>
<evidence type="ECO:0000313" key="9">
    <source>
        <dbReference type="Proteomes" id="UP001597044"/>
    </source>
</evidence>
<dbReference type="InterPro" id="IPR012748">
    <property type="entry name" value="Rieske-like_NirD"/>
</dbReference>
<dbReference type="Gene3D" id="2.102.10.10">
    <property type="entry name" value="Rieske [2Fe-2S] iron-sulphur domain"/>
    <property type="match status" value="1"/>
</dbReference>
<keyword evidence="1" id="KW-0001">2Fe-2S</keyword>
<sequence length="119" mass="12901">MSLATPTHAIFDDWHEICGSDEIITGTGMPARVLGRQLAIFSTDEGYFALGNCDPFSGANVLARGIIGDIGGKLVVASPVYKQHFCLRTGICLEDMSVTVPVWRVNVRDGRVFVSEGER</sequence>
<evidence type="ECO:0000256" key="2">
    <source>
        <dbReference type="ARBA" id="ARBA00022723"/>
    </source>
</evidence>
<evidence type="ECO:0000256" key="4">
    <source>
        <dbReference type="ARBA" id="ARBA00023004"/>
    </source>
</evidence>
<name>A0ABW3HEN1_9GAMM</name>
<evidence type="ECO:0000259" key="7">
    <source>
        <dbReference type="PROSITE" id="PS51296"/>
    </source>
</evidence>
<keyword evidence="5" id="KW-0411">Iron-sulfur</keyword>
<gene>
    <name evidence="8" type="primary">nirD</name>
    <name evidence="8" type="ORF">ACFQ0F_01475</name>
</gene>
<evidence type="ECO:0000313" key="8">
    <source>
        <dbReference type="EMBL" id="MFD0949075.1"/>
    </source>
</evidence>
<evidence type="ECO:0000256" key="3">
    <source>
        <dbReference type="ARBA" id="ARBA00023002"/>
    </source>
</evidence>
<dbReference type="NCBIfam" id="TIGR02378">
    <property type="entry name" value="nirD_assim_sml"/>
    <property type="match status" value="1"/>
</dbReference>
<feature type="domain" description="Rieske" evidence="7">
    <location>
        <begin position="14"/>
        <end position="114"/>
    </location>
</feature>